<reference evidence="2 3" key="1">
    <citation type="journal article" date="2019" name="Int. J. Syst. Evol. Microbiol.">
        <title>The Global Catalogue of Microorganisms (GCM) 10K type strain sequencing project: providing services to taxonomists for standard genome sequencing and annotation.</title>
        <authorList>
            <consortium name="The Broad Institute Genomics Platform"/>
            <consortium name="The Broad Institute Genome Sequencing Center for Infectious Disease"/>
            <person name="Wu L."/>
            <person name="Ma J."/>
        </authorList>
    </citation>
    <scope>NUCLEOTIDE SEQUENCE [LARGE SCALE GENOMIC DNA]</scope>
    <source>
        <strain evidence="2 3">JCM 10696</strain>
    </source>
</reference>
<protein>
    <submittedName>
        <fullName evidence="2">Uncharacterized protein</fullName>
    </submittedName>
</protein>
<name>A0ABN1Q5S5_9ACTN</name>
<feature type="region of interest" description="Disordered" evidence="1">
    <location>
        <begin position="261"/>
        <end position="280"/>
    </location>
</feature>
<proteinExistence type="predicted"/>
<organism evidence="2 3">
    <name type="scientific">Actinocorallia libanotica</name>
    <dbReference type="NCBI Taxonomy" id="46162"/>
    <lineage>
        <taxon>Bacteria</taxon>
        <taxon>Bacillati</taxon>
        <taxon>Actinomycetota</taxon>
        <taxon>Actinomycetes</taxon>
        <taxon>Streptosporangiales</taxon>
        <taxon>Thermomonosporaceae</taxon>
        <taxon>Actinocorallia</taxon>
    </lineage>
</organism>
<evidence type="ECO:0000256" key="1">
    <source>
        <dbReference type="SAM" id="MobiDB-lite"/>
    </source>
</evidence>
<keyword evidence="3" id="KW-1185">Reference proteome</keyword>
<evidence type="ECO:0000313" key="2">
    <source>
        <dbReference type="EMBL" id="GAA0938060.1"/>
    </source>
</evidence>
<dbReference type="EMBL" id="BAAAHH010000001">
    <property type="protein sequence ID" value="GAA0938060.1"/>
    <property type="molecule type" value="Genomic_DNA"/>
</dbReference>
<comment type="caution">
    <text evidence="2">The sequence shown here is derived from an EMBL/GenBank/DDBJ whole genome shotgun (WGS) entry which is preliminary data.</text>
</comment>
<evidence type="ECO:0000313" key="3">
    <source>
        <dbReference type="Proteomes" id="UP001500665"/>
    </source>
</evidence>
<sequence>MWPTDALFGELIRGPHEMTVRVELWRGTQVKLSHNLEISAGAVTLDRNTDVYSSAELTVQLTENGGLLGANAISITDLNVYGLVIRPYRGVRLPDGSSSEVPLGHLLVEHFKRSAVSTAVTVKAGGYRSYLRDAKLREPFAAGGLVARNVLLTLIQGGLPADFGAIAYDGAEWNALGAATLPEGTVFESDRLAAVDEIATSFGVEVFPDREGVWRFRRLDEVAEPVWNVDTGPGGVQLEAQAGQDRSSVWNVVVARGEASEDSPAAQAVAENTDPNSPTYVGGPFGERVWVYTSGLLTDNAKAQAAADLLLARHSLADTVVDCTAVPHPGLDPGDTIRVSMPDGTVRDFQLDAVTIPLTVDGTLGLATRQRTQEGSA</sequence>
<gene>
    <name evidence="2" type="ORF">GCM10009550_05410</name>
</gene>
<accession>A0ABN1Q5S5</accession>
<dbReference type="RefSeq" id="WP_344236268.1">
    <property type="nucleotide sequence ID" value="NZ_BAAAHH010000001.1"/>
</dbReference>
<dbReference type="Proteomes" id="UP001500665">
    <property type="component" value="Unassembled WGS sequence"/>
</dbReference>